<dbReference type="SMART" id="SM00382">
    <property type="entry name" value="AAA"/>
    <property type="match status" value="1"/>
</dbReference>
<evidence type="ECO:0000256" key="7">
    <source>
        <dbReference type="ARBA" id="ARBA00022833"/>
    </source>
</evidence>
<dbReference type="Gene3D" id="2.30.30.490">
    <property type="match status" value="1"/>
</dbReference>
<evidence type="ECO:0000256" key="1">
    <source>
        <dbReference type="ARBA" id="ARBA00004123"/>
    </source>
</evidence>
<feature type="region of interest" description="Disordered" evidence="16">
    <location>
        <begin position="89"/>
        <end position="211"/>
    </location>
</feature>
<dbReference type="EMBL" id="KI536312">
    <property type="protein sequence ID" value="ESR59351.1"/>
    <property type="molecule type" value="Genomic_DNA"/>
</dbReference>
<dbReference type="PANTHER" id="PTHR10763">
    <property type="entry name" value="CELL DIVISION CONTROL PROTEIN 6-RELATED"/>
    <property type="match status" value="1"/>
</dbReference>
<accession>V4UAU2</accession>
<dbReference type="SUPFAM" id="SSF52540">
    <property type="entry name" value="P-loop containing nucleoside triphosphate hydrolases"/>
    <property type="match status" value="1"/>
</dbReference>
<dbReference type="GO" id="GO:0003688">
    <property type="term" value="F:DNA replication origin binding"/>
    <property type="evidence" value="ECO:0007669"/>
    <property type="project" value="TreeGrafter"/>
</dbReference>
<keyword evidence="3 15" id="KW-0235">DNA replication</keyword>
<keyword evidence="19" id="KW-1185">Reference proteome</keyword>
<dbReference type="GO" id="GO:0016491">
    <property type="term" value="F:oxidoreductase activity"/>
    <property type="evidence" value="ECO:0007669"/>
    <property type="project" value="InterPro"/>
</dbReference>
<dbReference type="FunFam" id="3.40.50.300:FF:000199">
    <property type="entry name" value="Origin recognition complex subunit 1"/>
    <property type="match status" value="1"/>
</dbReference>
<dbReference type="eggNOG" id="KOG1514">
    <property type="taxonomic scope" value="Eukaryota"/>
</dbReference>
<evidence type="ECO:0000313" key="19">
    <source>
        <dbReference type="Proteomes" id="UP000030687"/>
    </source>
</evidence>
<dbReference type="GO" id="GO:0006270">
    <property type="term" value="P:DNA replication initiation"/>
    <property type="evidence" value="ECO:0007669"/>
    <property type="project" value="TreeGrafter"/>
</dbReference>
<keyword evidence="13" id="KW-0804">Transcription</keyword>
<feature type="region of interest" description="Disordered" evidence="16">
    <location>
        <begin position="434"/>
        <end position="476"/>
    </location>
</feature>
<sequence length="906" mass="103336">MQFVADTLPFGGIGESGIGSYHGKFSFDAFSHHKPVVRRSYLSEIWFRFPPWNNYKLQLFELVYNYDYLGMLLVILDWIRSMAESTPKRSYQSPRKQSNLHQLPSLISLTPKTPQTSNAPTTLRRSARRSSLAKDLASPEKPFCSTEKPIKDSSKRPNLAGNGEILSNKTPQRKPKDGLHSEELVISPMSPELSEGKKRKRKDYSEERSGDAVVTRSKVKTRSCKVENLKKRRVYYKKVVYDDGEFEVGDDVYVKRREDASSDEEDPECDDCLGGFHLKCLKPPLKEVPEGEWVCEFCEARKLGKKIELPKPPEGKKRVRTMREKLLSSDLWAANIQSMWKEVDGNYWCRVFWYMIPEETAAGRQPHNLRRELYRTNDFANIEMESIIRHCSVMSPKDFVKANDQGDDIFLCEYEYDIHWHSFKRIADIDKEEEVEDADSDEDWKSSKAADSDTDEDMEFEDEDGKHLHTGPSPAHELAANSQRGRFFGLQKIGRKRIPEHVRCHKQTELERAKATLLLATLPKFLPCRNKEMEDITAFIKGATCDDQCLGRCLYIHGVPGTGKTMSVLAVMRSLRSEVESGSIRPYCFVEVNGLKLASPENIYRVIYEALSGHRVSWKKALHSLNERFLDGKKIGKEDDRPCILLIDELDLLVTRNQSVLYNILDWPTKPNSKLIVIGIANTMDLPEKLLPRISSRMGVQRLCFGPYNHQQLQEIISSRLKGIEAFEKQAIEFASRKVAAISGDARRALEICRRAAEIADYRIKKQTSNKNSASVGKSLVGMADVEAAIQEMFQAPHIQVMKSCSKLSKIFLTAMVYELYKTGMGETNFEKLAMTVSSLCTSNGEIFPSWDALLRVGCKLGECRIILCEPGSRHRLQKLQLNFPSDDVAFALKDSKDLPWLAKYL</sequence>
<keyword evidence="10" id="KW-0805">Transcription regulation</keyword>
<comment type="function">
    <text evidence="15">Component of the origin recognition complex (ORC) that binds origins of replication. DNA-binding is ATP-dependent, however specific DNA sequences that define origins of replication have not been identified so far. ORC is required to assemble the pre-replication complex necessary to initiate DNA replication.</text>
</comment>
<dbReference type="InterPro" id="IPR013083">
    <property type="entry name" value="Znf_RING/FYVE/PHD"/>
</dbReference>
<dbReference type="GO" id="GO:0005524">
    <property type="term" value="F:ATP binding"/>
    <property type="evidence" value="ECO:0007669"/>
    <property type="project" value="UniProtKB-KW"/>
</dbReference>
<dbReference type="InterPro" id="IPR003593">
    <property type="entry name" value="AAA+_ATPase"/>
</dbReference>
<evidence type="ECO:0000256" key="4">
    <source>
        <dbReference type="ARBA" id="ARBA00022723"/>
    </source>
</evidence>
<comment type="similarity">
    <text evidence="2 15">Belongs to the ORC1 family.</text>
</comment>
<dbReference type="InterPro" id="IPR011011">
    <property type="entry name" value="Znf_FYVE_PHD"/>
</dbReference>
<dbReference type="FunCoup" id="V4UAU2">
    <property type="interactions" value="238"/>
</dbReference>
<evidence type="ECO:0000256" key="13">
    <source>
        <dbReference type="ARBA" id="ARBA00023163"/>
    </source>
</evidence>
<dbReference type="GO" id="GO:0005664">
    <property type="term" value="C:nuclear origin of replication recognition complex"/>
    <property type="evidence" value="ECO:0007669"/>
    <property type="project" value="TreeGrafter"/>
</dbReference>
<evidence type="ECO:0000256" key="9">
    <source>
        <dbReference type="ARBA" id="ARBA00022842"/>
    </source>
</evidence>
<dbReference type="Gene3D" id="3.30.40.10">
    <property type="entry name" value="Zinc/RING finger domain, C3HC4 (zinc finger)"/>
    <property type="match status" value="1"/>
</dbReference>
<protein>
    <recommendedName>
        <fullName evidence="15">Origin recognition complex subunit 1</fullName>
    </recommendedName>
</protein>
<evidence type="ECO:0000259" key="17">
    <source>
        <dbReference type="PROSITE" id="PS51038"/>
    </source>
</evidence>
<comment type="subcellular location">
    <subcellularLocation>
        <location evidence="1 15">Nucleus</location>
    </subcellularLocation>
</comment>
<dbReference type="FunFam" id="1.10.8.60:FF:000082">
    <property type="entry name" value="Origin recognition complex subunit 1"/>
    <property type="match status" value="1"/>
</dbReference>
<dbReference type="GO" id="GO:0009744">
    <property type="term" value="P:response to sucrose"/>
    <property type="evidence" value="ECO:0007669"/>
    <property type="project" value="EnsemblPlants"/>
</dbReference>
<evidence type="ECO:0000256" key="11">
    <source>
        <dbReference type="ARBA" id="ARBA00023125"/>
    </source>
</evidence>
<dbReference type="Gene3D" id="1.10.8.60">
    <property type="match status" value="1"/>
</dbReference>
<evidence type="ECO:0000256" key="6">
    <source>
        <dbReference type="ARBA" id="ARBA00022771"/>
    </source>
</evidence>
<dbReference type="Pfam" id="PF01426">
    <property type="entry name" value="BAH"/>
    <property type="match status" value="1"/>
</dbReference>
<evidence type="ECO:0000256" key="12">
    <source>
        <dbReference type="ARBA" id="ARBA00023159"/>
    </source>
</evidence>
<dbReference type="AlphaFoldDB" id="V4UAU2"/>
<dbReference type="InterPro" id="IPR015163">
    <property type="entry name" value="Cdc6_C"/>
</dbReference>
<dbReference type="Pfam" id="PF00004">
    <property type="entry name" value="AAA"/>
    <property type="match status" value="1"/>
</dbReference>
<dbReference type="Gramene" id="ESR59351">
    <property type="protein sequence ID" value="ESR59351"/>
    <property type="gene ID" value="CICLE_v10014192mg"/>
</dbReference>
<comment type="subunit">
    <text evidence="15">Component of the origin recognition complex (ORC) composed of at least ORC1, ORC2, ORC3, ORC4, ORC5 and ORC6. ORC is regulated in a cell-cycle and development dependent manner. It is sequentially assembled at the exit from anaphase of mitosis and disassembled as cells enter S phase. Binds unmodified and methylated histone H3.</text>
</comment>
<dbReference type="InterPro" id="IPR019787">
    <property type="entry name" value="Znf_PHD-finger"/>
</dbReference>
<dbReference type="InterPro" id="IPR003959">
    <property type="entry name" value="ATPase_AAA_core"/>
</dbReference>
<dbReference type="Pfam" id="PF17872">
    <property type="entry name" value="AAA_lid_10"/>
    <property type="match status" value="1"/>
</dbReference>
<feature type="compositionally biased region" description="Acidic residues" evidence="16">
    <location>
        <begin position="452"/>
        <end position="463"/>
    </location>
</feature>
<dbReference type="InterPro" id="IPR016162">
    <property type="entry name" value="Ald_DH_N"/>
</dbReference>
<evidence type="ECO:0000256" key="8">
    <source>
        <dbReference type="ARBA" id="ARBA00022840"/>
    </source>
</evidence>
<evidence type="ECO:0000256" key="10">
    <source>
        <dbReference type="ARBA" id="ARBA00023015"/>
    </source>
</evidence>
<dbReference type="SMART" id="SM00439">
    <property type="entry name" value="BAH"/>
    <property type="match status" value="1"/>
</dbReference>
<evidence type="ECO:0000256" key="5">
    <source>
        <dbReference type="ARBA" id="ARBA00022741"/>
    </source>
</evidence>
<keyword evidence="14 15" id="KW-0539">Nucleus</keyword>
<gene>
    <name evidence="18" type="ORF">CICLE_v10014192mg</name>
</gene>
<evidence type="ECO:0000256" key="2">
    <source>
        <dbReference type="ARBA" id="ARBA00008398"/>
    </source>
</evidence>
<keyword evidence="4" id="KW-0479">Metal-binding</keyword>
<dbReference type="PANTHER" id="PTHR10763:SF23">
    <property type="entry name" value="ORIGIN RECOGNITION COMPLEX SUBUNIT 1"/>
    <property type="match status" value="1"/>
</dbReference>
<dbReference type="eggNOG" id="KOG2456">
    <property type="taxonomic scope" value="Eukaryota"/>
</dbReference>
<dbReference type="GO" id="GO:0033314">
    <property type="term" value="P:mitotic DNA replication checkpoint signaling"/>
    <property type="evidence" value="ECO:0007669"/>
    <property type="project" value="TreeGrafter"/>
</dbReference>
<dbReference type="GO" id="GO:0003682">
    <property type="term" value="F:chromatin binding"/>
    <property type="evidence" value="ECO:0007669"/>
    <property type="project" value="InterPro"/>
</dbReference>
<keyword evidence="5 15" id="KW-0547">Nucleotide-binding</keyword>
<keyword evidence="11 15" id="KW-0238">DNA-binding</keyword>
<keyword evidence="6" id="KW-0863">Zinc-finger</keyword>
<feature type="compositionally biased region" description="Basic and acidic residues" evidence="16">
    <location>
        <begin position="174"/>
        <end position="183"/>
    </location>
</feature>
<dbReference type="InParanoid" id="V4UAU2"/>
<reference evidence="18 19" key="1">
    <citation type="submission" date="2013-10" db="EMBL/GenBank/DDBJ databases">
        <authorList>
            <consortium name="International Citrus Genome Consortium"/>
            <person name="Jenkins J."/>
            <person name="Schmutz J."/>
            <person name="Prochnik S."/>
            <person name="Rokhsar D."/>
            <person name="Gmitter F."/>
            <person name="Ollitrault P."/>
            <person name="Machado M."/>
            <person name="Talon M."/>
            <person name="Wincker P."/>
            <person name="Jaillon O."/>
            <person name="Morgante M."/>
        </authorList>
    </citation>
    <scope>NUCLEOTIDE SEQUENCE</scope>
    <source>
        <strain evidence="19">cv. Clemenules</strain>
    </source>
</reference>
<evidence type="ECO:0000256" key="16">
    <source>
        <dbReference type="SAM" id="MobiDB-lite"/>
    </source>
</evidence>
<dbReference type="InterPro" id="IPR016161">
    <property type="entry name" value="Ald_DH/histidinol_DH"/>
</dbReference>
<proteinExistence type="inferred from homology"/>
<dbReference type="OMA" id="RVCFKAG"/>
<keyword evidence="12" id="KW-0010">Activator</keyword>
<dbReference type="SUPFAM" id="SSF53720">
    <property type="entry name" value="ALDH-like"/>
    <property type="match status" value="1"/>
</dbReference>
<evidence type="ECO:0000256" key="15">
    <source>
        <dbReference type="RuleBase" id="RU365058"/>
    </source>
</evidence>
<dbReference type="PROSITE" id="PS51038">
    <property type="entry name" value="BAH"/>
    <property type="match status" value="1"/>
</dbReference>
<dbReference type="GO" id="GO:0008270">
    <property type="term" value="F:zinc ion binding"/>
    <property type="evidence" value="ECO:0007669"/>
    <property type="project" value="UniProtKB-KW"/>
</dbReference>
<feature type="compositionally biased region" description="Polar residues" evidence="16">
    <location>
        <begin position="89"/>
        <end position="121"/>
    </location>
</feature>
<dbReference type="InterPro" id="IPR043151">
    <property type="entry name" value="BAH_sf"/>
</dbReference>
<dbReference type="SUPFAM" id="SSF57903">
    <property type="entry name" value="FYVE/PHD zinc finger"/>
    <property type="match status" value="1"/>
</dbReference>
<name>V4UAU2_CITCL</name>
<evidence type="ECO:0000256" key="3">
    <source>
        <dbReference type="ARBA" id="ARBA00022705"/>
    </source>
</evidence>
<dbReference type="InterPro" id="IPR050311">
    <property type="entry name" value="ORC1/CDC6"/>
</dbReference>
<dbReference type="KEGG" id="cic:CICLE_v10014192mg"/>
<organism evidence="18 19">
    <name type="scientific">Citrus clementina</name>
    <name type="common">Clementine</name>
    <name type="synonym">Citrus deliciosa x Citrus sinensis</name>
    <dbReference type="NCBI Taxonomy" id="85681"/>
    <lineage>
        <taxon>Eukaryota</taxon>
        <taxon>Viridiplantae</taxon>
        <taxon>Streptophyta</taxon>
        <taxon>Embryophyta</taxon>
        <taxon>Tracheophyta</taxon>
        <taxon>Spermatophyta</taxon>
        <taxon>Magnoliopsida</taxon>
        <taxon>eudicotyledons</taxon>
        <taxon>Gunneridae</taxon>
        <taxon>Pentapetalae</taxon>
        <taxon>rosids</taxon>
        <taxon>malvids</taxon>
        <taxon>Sapindales</taxon>
        <taxon>Rutaceae</taxon>
        <taxon>Aurantioideae</taxon>
        <taxon>Citrus</taxon>
    </lineage>
</organism>
<keyword evidence="9" id="KW-0460">Magnesium</keyword>
<evidence type="ECO:0000256" key="14">
    <source>
        <dbReference type="ARBA" id="ARBA00023242"/>
    </source>
</evidence>
<dbReference type="Proteomes" id="UP000030687">
    <property type="component" value="Unassembled WGS sequence"/>
</dbReference>
<dbReference type="FunFam" id="2.30.30.490:FF:000020">
    <property type="entry name" value="Origin recognition complex subunit 1"/>
    <property type="match status" value="1"/>
</dbReference>
<dbReference type="STRING" id="85681.V4UAU2"/>
<dbReference type="InterPro" id="IPR027417">
    <property type="entry name" value="P-loop_NTPase"/>
</dbReference>
<dbReference type="Gene3D" id="3.40.605.10">
    <property type="entry name" value="Aldehyde Dehydrogenase, Chain A, domain 1"/>
    <property type="match status" value="1"/>
</dbReference>
<dbReference type="Pfam" id="PF09079">
    <property type="entry name" value="WHD_Cdc6"/>
    <property type="match status" value="1"/>
</dbReference>
<dbReference type="InterPro" id="IPR041083">
    <property type="entry name" value="AAA_lid_10"/>
</dbReference>
<dbReference type="Pfam" id="PF00628">
    <property type="entry name" value="PHD"/>
    <property type="match status" value="1"/>
</dbReference>
<dbReference type="Gene3D" id="3.40.50.300">
    <property type="entry name" value="P-loop containing nucleotide triphosphate hydrolases"/>
    <property type="match status" value="1"/>
</dbReference>
<dbReference type="GO" id="GO:0016887">
    <property type="term" value="F:ATP hydrolysis activity"/>
    <property type="evidence" value="ECO:0007669"/>
    <property type="project" value="InterPro"/>
</dbReference>
<feature type="domain" description="BAH" evidence="17">
    <location>
        <begin position="299"/>
        <end position="427"/>
    </location>
</feature>
<evidence type="ECO:0000313" key="18">
    <source>
        <dbReference type="EMBL" id="ESR59351.1"/>
    </source>
</evidence>
<keyword evidence="7" id="KW-0862">Zinc</keyword>
<dbReference type="InterPro" id="IPR001025">
    <property type="entry name" value="BAH_dom"/>
</dbReference>
<keyword evidence="8 15" id="KW-0067">ATP-binding</keyword>